<feature type="transmembrane region" description="Helical" evidence="1">
    <location>
        <begin position="86"/>
        <end position="108"/>
    </location>
</feature>
<dbReference type="EMBL" id="JBHSGI010000005">
    <property type="protein sequence ID" value="MFC4668763.1"/>
    <property type="molecule type" value="Genomic_DNA"/>
</dbReference>
<evidence type="ECO:0000256" key="1">
    <source>
        <dbReference type="SAM" id="Phobius"/>
    </source>
</evidence>
<reference evidence="3" key="1">
    <citation type="journal article" date="2019" name="Int. J. Syst. Evol. Microbiol.">
        <title>The Global Catalogue of Microorganisms (GCM) 10K type strain sequencing project: providing services to taxonomists for standard genome sequencing and annotation.</title>
        <authorList>
            <consortium name="The Broad Institute Genomics Platform"/>
            <consortium name="The Broad Institute Genome Sequencing Center for Infectious Disease"/>
            <person name="Wu L."/>
            <person name="Ma J."/>
        </authorList>
    </citation>
    <scope>NUCLEOTIDE SEQUENCE [LARGE SCALE GENOMIC DNA]</scope>
    <source>
        <strain evidence="3">CGMCC 4.7283</strain>
    </source>
</reference>
<evidence type="ECO:0000313" key="3">
    <source>
        <dbReference type="Proteomes" id="UP001595973"/>
    </source>
</evidence>
<proteinExistence type="predicted"/>
<accession>A0ABV9KFH9</accession>
<sequence>MTESVFLLDAARAGHIAGLACGLGLALVADLLALRSILSPVTQRDVWTLRCLHRIILGGLALLWISGLCILWLRTGFDPDRFSPKLITKLVIVTLLTLNALVIGRYALPRFAAFCGLRFGAFPVQERLRLSVIAGLSLSCWLSALALGVFRQLKALDFASLEAIFLPLFLAGIAGALAVGLGARALGSFGETRAWPDTPAMGRVHSRMLGL</sequence>
<protein>
    <submittedName>
        <fullName evidence="2">Uncharacterized protein</fullName>
    </submittedName>
</protein>
<dbReference type="Proteomes" id="UP001595973">
    <property type="component" value="Unassembled WGS sequence"/>
</dbReference>
<keyword evidence="1" id="KW-0812">Transmembrane</keyword>
<gene>
    <name evidence="2" type="ORF">ACFO5X_09370</name>
</gene>
<dbReference type="RefSeq" id="WP_380717108.1">
    <property type="nucleotide sequence ID" value="NZ_JBHSGI010000005.1"/>
</dbReference>
<keyword evidence="1" id="KW-0472">Membrane</keyword>
<keyword evidence="3" id="KW-1185">Reference proteome</keyword>
<keyword evidence="1" id="KW-1133">Transmembrane helix</keyword>
<feature type="transmembrane region" description="Helical" evidence="1">
    <location>
        <begin position="55"/>
        <end position="74"/>
    </location>
</feature>
<organism evidence="2 3">
    <name type="scientific">Seohaeicola nanhaiensis</name>
    <dbReference type="NCBI Taxonomy" id="1387282"/>
    <lineage>
        <taxon>Bacteria</taxon>
        <taxon>Pseudomonadati</taxon>
        <taxon>Pseudomonadota</taxon>
        <taxon>Alphaproteobacteria</taxon>
        <taxon>Rhodobacterales</taxon>
        <taxon>Roseobacteraceae</taxon>
        <taxon>Seohaeicola</taxon>
    </lineage>
</organism>
<evidence type="ECO:0000313" key="2">
    <source>
        <dbReference type="EMBL" id="MFC4668763.1"/>
    </source>
</evidence>
<feature type="transmembrane region" description="Helical" evidence="1">
    <location>
        <begin position="163"/>
        <end position="183"/>
    </location>
</feature>
<name>A0ABV9KFH9_9RHOB</name>
<feature type="transmembrane region" description="Helical" evidence="1">
    <location>
        <begin position="128"/>
        <end position="151"/>
    </location>
</feature>
<comment type="caution">
    <text evidence="2">The sequence shown here is derived from an EMBL/GenBank/DDBJ whole genome shotgun (WGS) entry which is preliminary data.</text>
</comment>
<feature type="transmembrane region" description="Helical" evidence="1">
    <location>
        <begin position="12"/>
        <end position="34"/>
    </location>
</feature>